<dbReference type="InterPro" id="IPR032092">
    <property type="entry name" value="PilW"/>
</dbReference>
<dbReference type="STRING" id="765913.ThidrDRAFT_1689"/>
<dbReference type="RefSeq" id="WP_007040403.1">
    <property type="nucleotide sequence ID" value="NZ_AFWT01000010.1"/>
</dbReference>
<dbReference type="Pfam" id="PF07963">
    <property type="entry name" value="N_methyl"/>
    <property type="match status" value="1"/>
</dbReference>
<organism evidence="2 3">
    <name type="scientific">Thiorhodococcus drewsii AZ1</name>
    <dbReference type="NCBI Taxonomy" id="765913"/>
    <lineage>
        <taxon>Bacteria</taxon>
        <taxon>Pseudomonadati</taxon>
        <taxon>Pseudomonadota</taxon>
        <taxon>Gammaproteobacteria</taxon>
        <taxon>Chromatiales</taxon>
        <taxon>Chromatiaceae</taxon>
        <taxon>Thiorhodococcus</taxon>
    </lineage>
</organism>
<feature type="transmembrane region" description="Helical" evidence="1">
    <location>
        <begin position="12"/>
        <end position="33"/>
    </location>
</feature>
<dbReference type="eggNOG" id="COG4966">
    <property type="taxonomic scope" value="Bacteria"/>
</dbReference>
<proteinExistence type="predicted"/>
<dbReference type="NCBIfam" id="TIGR02532">
    <property type="entry name" value="IV_pilin_GFxxxE"/>
    <property type="match status" value="1"/>
</dbReference>
<dbReference type="GO" id="GO:0043683">
    <property type="term" value="P:type IV pilus assembly"/>
    <property type="evidence" value="ECO:0007669"/>
    <property type="project" value="InterPro"/>
</dbReference>
<gene>
    <name evidence="2" type="ORF">ThidrDRAFT_1689</name>
</gene>
<name>G2E076_9GAMM</name>
<dbReference type="Proteomes" id="UP000004200">
    <property type="component" value="Unassembled WGS sequence"/>
</dbReference>
<dbReference type="OrthoDB" id="5296662at2"/>
<keyword evidence="1" id="KW-0472">Membrane</keyword>
<dbReference type="Pfam" id="PF16074">
    <property type="entry name" value="PilW"/>
    <property type="match status" value="1"/>
</dbReference>
<reference evidence="2 3" key="1">
    <citation type="submission" date="2011-06" db="EMBL/GenBank/DDBJ databases">
        <title>The draft genome of Thiorhodococcus drewsii AZ1.</title>
        <authorList>
            <consortium name="US DOE Joint Genome Institute (JGI-PGF)"/>
            <person name="Lucas S."/>
            <person name="Han J."/>
            <person name="Lapidus A."/>
            <person name="Cheng J.-F."/>
            <person name="Goodwin L."/>
            <person name="Pitluck S."/>
            <person name="Peters L."/>
            <person name="Land M.L."/>
            <person name="Hauser L."/>
            <person name="Vogl K."/>
            <person name="Liu Z."/>
            <person name="Imhoff J."/>
            <person name="Thiel V."/>
            <person name="Frigaard N.-U."/>
            <person name="Bryant D.A."/>
            <person name="Woyke T.J."/>
        </authorList>
    </citation>
    <scope>NUCLEOTIDE SEQUENCE [LARGE SCALE GENOMIC DNA]</scope>
    <source>
        <strain evidence="2 3">AZ1</strain>
    </source>
</reference>
<dbReference type="EMBL" id="AFWT01000010">
    <property type="protein sequence ID" value="EGV31804.1"/>
    <property type="molecule type" value="Genomic_DNA"/>
</dbReference>
<dbReference type="InterPro" id="IPR012902">
    <property type="entry name" value="N_methyl_site"/>
</dbReference>
<keyword evidence="1" id="KW-0812">Transmembrane</keyword>
<dbReference type="PATRIC" id="fig|765913.3.peg.1713"/>
<keyword evidence="1" id="KW-1133">Transmembrane helix</keyword>
<evidence type="ECO:0008006" key="4">
    <source>
        <dbReference type="Google" id="ProtNLM"/>
    </source>
</evidence>
<dbReference type="AlphaFoldDB" id="G2E076"/>
<evidence type="ECO:0000313" key="2">
    <source>
        <dbReference type="EMBL" id="EGV31804.1"/>
    </source>
</evidence>
<comment type="caution">
    <text evidence="2">The sequence shown here is derived from an EMBL/GenBank/DDBJ whole genome shotgun (WGS) entry which is preliminary data.</text>
</comment>
<protein>
    <recommendedName>
        <fullName evidence="4">Type IV pilus assembly protein PilW</fullName>
    </recommendedName>
</protein>
<accession>G2E076</accession>
<evidence type="ECO:0000313" key="3">
    <source>
        <dbReference type="Proteomes" id="UP000004200"/>
    </source>
</evidence>
<sequence length="340" mass="37031">MSEPKKNGFTLVELMVAMTIGLFISGGILQIFLISKQSYRATEAMSRLQENGRFALEYLSRDIRQVGFKSLCANGLNNLLDESDTKYTADRFDLINSPVKGWDGEKGDDPDVGVGKMSAYKADTDVIMFNHAAESSGLTVTGATDDTSSVIALTGSSGLLSNSILLIGDDANNCYICCDLFQNLAADDATSLSRAAAGTPGNKAITTPLSHDYGAGMEIRLLRSRLYFIAPGENNLPALWERSFDKGAYEDNDLVEGVFDMQISYLIRAGNYVNASAVTNWNDVIAVKIDLLLVSNEDNLVEQPMSLPFLKNDGATAFTATDRRIYQSFSTTIALRNRMP</sequence>
<keyword evidence="3" id="KW-1185">Reference proteome</keyword>
<evidence type="ECO:0000256" key="1">
    <source>
        <dbReference type="SAM" id="Phobius"/>
    </source>
</evidence>